<evidence type="ECO:0000313" key="2">
    <source>
        <dbReference type="EMBL" id="NIJ15761.1"/>
    </source>
</evidence>
<keyword evidence="3" id="KW-1185">Reference proteome</keyword>
<organism evidence="2 3">
    <name type="scientific">Sphingobium vermicomposti</name>
    <dbReference type="NCBI Taxonomy" id="529005"/>
    <lineage>
        <taxon>Bacteria</taxon>
        <taxon>Pseudomonadati</taxon>
        <taxon>Pseudomonadota</taxon>
        <taxon>Alphaproteobacteria</taxon>
        <taxon>Sphingomonadales</taxon>
        <taxon>Sphingomonadaceae</taxon>
        <taxon>Sphingobium</taxon>
    </lineage>
</organism>
<evidence type="ECO:0000256" key="1">
    <source>
        <dbReference type="SAM" id="Phobius"/>
    </source>
</evidence>
<proteinExistence type="predicted"/>
<dbReference type="AlphaFoldDB" id="A0A846M588"/>
<protein>
    <submittedName>
        <fullName evidence="2">Uncharacterized protein</fullName>
    </submittedName>
</protein>
<dbReference type="RefSeq" id="WP_167302382.1">
    <property type="nucleotide sequence ID" value="NZ_JAASQR010000001.1"/>
</dbReference>
<reference evidence="2 3" key="1">
    <citation type="submission" date="2020-03" db="EMBL/GenBank/DDBJ databases">
        <title>Genomic Encyclopedia of Type Strains, Phase IV (KMG-IV): sequencing the most valuable type-strain genomes for metagenomic binning, comparative biology and taxonomic classification.</title>
        <authorList>
            <person name="Goeker M."/>
        </authorList>
    </citation>
    <scope>NUCLEOTIDE SEQUENCE [LARGE SCALE GENOMIC DNA]</scope>
    <source>
        <strain evidence="2 3">DSM 21299</strain>
    </source>
</reference>
<accession>A0A846M588</accession>
<dbReference type="Proteomes" id="UP000576821">
    <property type="component" value="Unassembled WGS sequence"/>
</dbReference>
<evidence type="ECO:0000313" key="3">
    <source>
        <dbReference type="Proteomes" id="UP000576821"/>
    </source>
</evidence>
<keyword evidence="1" id="KW-1133">Transmembrane helix</keyword>
<keyword evidence="1" id="KW-0812">Transmembrane</keyword>
<name>A0A846M588_9SPHN</name>
<gene>
    <name evidence="2" type="ORF">FHS54_000710</name>
</gene>
<keyword evidence="1" id="KW-0472">Membrane</keyword>
<comment type="caution">
    <text evidence="2">The sequence shown here is derived from an EMBL/GenBank/DDBJ whole genome shotgun (WGS) entry which is preliminary data.</text>
</comment>
<dbReference type="EMBL" id="JAASQR010000001">
    <property type="protein sequence ID" value="NIJ15761.1"/>
    <property type="molecule type" value="Genomic_DNA"/>
</dbReference>
<feature type="transmembrane region" description="Helical" evidence="1">
    <location>
        <begin position="6"/>
        <end position="24"/>
    </location>
</feature>
<sequence>MADRPKWIFVLAITVLVLTALLAWKWGDFRARAEVGAGYGARIACSCRYVEGRPMDSCRSDKEPGMALVTLSDQPESRSVRASVPLLASRTAHYRPGWGCLLEPLP</sequence>